<keyword evidence="3" id="KW-0472">Membrane</keyword>
<dbReference type="PANTHER" id="PTHR46181:SF3">
    <property type="entry name" value="MITOCHONDRIAL GLYCINE TRANSPORTER"/>
    <property type="match status" value="1"/>
</dbReference>
<comment type="caution">
    <text evidence="4">The sequence shown here is derived from an EMBL/GenBank/DDBJ whole genome shotgun (WGS) entry which is preliminary data.</text>
</comment>
<keyword evidence="5" id="KW-1185">Reference proteome</keyword>
<dbReference type="EMBL" id="BEYU01000125">
    <property type="protein sequence ID" value="GBG32573.1"/>
    <property type="molecule type" value="Genomic_DNA"/>
</dbReference>
<evidence type="ECO:0000256" key="2">
    <source>
        <dbReference type="ARBA" id="ARBA00022692"/>
    </source>
</evidence>
<dbReference type="GO" id="GO:0016020">
    <property type="term" value="C:membrane"/>
    <property type="evidence" value="ECO:0007669"/>
    <property type="project" value="UniProtKB-SubCell"/>
</dbReference>
<evidence type="ECO:0000256" key="1">
    <source>
        <dbReference type="ARBA" id="ARBA00004370"/>
    </source>
</evidence>
<dbReference type="Gene3D" id="1.50.40.10">
    <property type="entry name" value="Mitochondrial carrier domain"/>
    <property type="match status" value="1"/>
</dbReference>
<accession>A0A2R5GV92</accession>
<gene>
    <name evidence="4" type="ORF">FCC1311_087982</name>
</gene>
<dbReference type="SUPFAM" id="SSF103506">
    <property type="entry name" value="Mitochondrial carrier"/>
    <property type="match status" value="1"/>
</dbReference>
<dbReference type="PANTHER" id="PTHR46181">
    <property type="entry name" value="MITOCHONDRIAL GLYCINE TRANSPORTER"/>
    <property type="match status" value="1"/>
</dbReference>
<dbReference type="GO" id="GO:1904983">
    <property type="term" value="P:glycine import into mitochondrion"/>
    <property type="evidence" value="ECO:0007669"/>
    <property type="project" value="TreeGrafter"/>
</dbReference>
<dbReference type="GO" id="GO:0005739">
    <property type="term" value="C:mitochondrion"/>
    <property type="evidence" value="ECO:0007669"/>
    <property type="project" value="TreeGrafter"/>
</dbReference>
<protein>
    <submittedName>
        <fullName evidence="4">Uncharacterized protein</fullName>
    </submittedName>
</protein>
<dbReference type="InterPro" id="IPR023395">
    <property type="entry name" value="MCP_dom_sf"/>
</dbReference>
<dbReference type="OrthoDB" id="44467at2759"/>
<comment type="subcellular location">
    <subcellularLocation>
        <location evidence="1">Membrane</location>
    </subcellularLocation>
</comment>
<dbReference type="AlphaFoldDB" id="A0A2R5GV92"/>
<evidence type="ECO:0000256" key="3">
    <source>
        <dbReference type="ARBA" id="ARBA00023136"/>
    </source>
</evidence>
<evidence type="ECO:0000313" key="5">
    <source>
        <dbReference type="Proteomes" id="UP000241890"/>
    </source>
</evidence>
<name>A0A2R5GV92_9STRA</name>
<organism evidence="4 5">
    <name type="scientific">Hondaea fermentalgiana</name>
    <dbReference type="NCBI Taxonomy" id="2315210"/>
    <lineage>
        <taxon>Eukaryota</taxon>
        <taxon>Sar</taxon>
        <taxon>Stramenopiles</taxon>
        <taxon>Bigyra</taxon>
        <taxon>Labyrinthulomycetes</taxon>
        <taxon>Thraustochytrida</taxon>
        <taxon>Thraustochytriidae</taxon>
        <taxon>Hondaea</taxon>
    </lineage>
</organism>
<proteinExistence type="predicted"/>
<dbReference type="Proteomes" id="UP000241890">
    <property type="component" value="Unassembled WGS sequence"/>
</dbReference>
<sequence>MADMSAFTSGLVAGMTSSVVFCPVDRALFLAHVHKRPFLCESNFEKPFQSVNTVILQRVISSGLCFPLEDAVRRNCPVGDRGSFAHNFVSGTISGSLIAMVTNPLASITFQKWSAQHPGSMLRVASIMFKTGGLACFNRAIVTTLGRDFIWGGAFSCLRHELPKHLATAKQPIVDPRTGVQLAGAVSFFSNVIAAAVATLISSPLNYARNLQYAHDLSQGHLRTSAVFVNLWREANEHKAATQESRALFLARRLTIGWGTLRVSVGIAFSSQVYNLLMARFCAERSETAQS</sequence>
<dbReference type="GO" id="GO:0015187">
    <property type="term" value="F:glycine transmembrane transporter activity"/>
    <property type="evidence" value="ECO:0007669"/>
    <property type="project" value="TreeGrafter"/>
</dbReference>
<dbReference type="InParanoid" id="A0A2R5GV92"/>
<keyword evidence="2" id="KW-0812">Transmembrane</keyword>
<evidence type="ECO:0000313" key="4">
    <source>
        <dbReference type="EMBL" id="GBG32573.1"/>
    </source>
</evidence>
<reference evidence="4 5" key="1">
    <citation type="submission" date="2017-12" db="EMBL/GenBank/DDBJ databases">
        <title>Sequencing, de novo assembly and annotation of complete genome of a new Thraustochytrid species, strain FCC1311.</title>
        <authorList>
            <person name="Sedici K."/>
            <person name="Godart F."/>
            <person name="Aiese Cigliano R."/>
            <person name="Sanseverino W."/>
            <person name="Barakat M."/>
            <person name="Ortet P."/>
            <person name="Marechal E."/>
            <person name="Cagnac O."/>
            <person name="Amato A."/>
        </authorList>
    </citation>
    <scope>NUCLEOTIDE SEQUENCE [LARGE SCALE GENOMIC DNA]</scope>
</reference>